<reference evidence="1" key="2">
    <citation type="submission" date="2009-03" db="EMBL/GenBank/DDBJ databases">
        <authorList>
            <person name="Gang L."/>
        </authorList>
    </citation>
    <scope>NUCLEOTIDE SEQUENCE</scope>
    <source>
        <strain evidence="1">Anhui</strain>
    </source>
</reference>
<name>C1LNQ4_SCHJA</name>
<reference evidence="1" key="1">
    <citation type="journal article" date="2009" name="Nature">
        <title>The Schistosoma japonicum genome reveals features of host-parasite interplay.</title>
        <authorList>
            <person name="Liu F."/>
            <person name="Zhou Y."/>
            <person name="Wang Z.Q."/>
            <person name="Lu G."/>
            <person name="Zheng H."/>
            <person name="Brindley P.J."/>
            <person name="McManus D.P."/>
            <person name="Blair D."/>
            <person name="Zhang Q.H."/>
            <person name="Zhong Y."/>
            <person name="Wang S."/>
            <person name="Han Z.G."/>
            <person name="Chen Z."/>
        </authorList>
    </citation>
    <scope>NUCLEOTIDE SEQUENCE</scope>
    <source>
        <strain evidence="1">Anhui</strain>
    </source>
</reference>
<accession>C1LNQ4</accession>
<proteinExistence type="evidence at transcript level"/>
<sequence length="39" mass="4523">MFCLTICDASDNGTPSRVQQIWSYVPGCQLRYSRYDYGK</sequence>
<evidence type="ECO:0000313" key="1">
    <source>
        <dbReference type="EMBL" id="CAX76332.1"/>
    </source>
</evidence>
<protein>
    <submittedName>
        <fullName evidence="1">Hypotheticial protein</fullName>
    </submittedName>
</protein>
<dbReference type="EMBL" id="FN320606">
    <property type="protein sequence ID" value="CAX76332.1"/>
    <property type="molecule type" value="mRNA"/>
</dbReference>
<organism evidence="1">
    <name type="scientific">Schistosoma japonicum</name>
    <name type="common">Blood fluke</name>
    <dbReference type="NCBI Taxonomy" id="6182"/>
    <lineage>
        <taxon>Eukaryota</taxon>
        <taxon>Metazoa</taxon>
        <taxon>Spiralia</taxon>
        <taxon>Lophotrochozoa</taxon>
        <taxon>Platyhelminthes</taxon>
        <taxon>Trematoda</taxon>
        <taxon>Digenea</taxon>
        <taxon>Strigeidida</taxon>
        <taxon>Schistosomatoidea</taxon>
        <taxon>Schistosomatidae</taxon>
        <taxon>Schistosoma</taxon>
    </lineage>
</organism>
<dbReference type="AlphaFoldDB" id="C1LNQ4"/>